<dbReference type="OrthoDB" id="9012352at2"/>
<comment type="caution">
    <text evidence="1">The sequence shown here is derived from an EMBL/GenBank/DDBJ whole genome shotgun (WGS) entry which is preliminary data.</text>
</comment>
<dbReference type="Proteomes" id="UP000308707">
    <property type="component" value="Unassembled WGS sequence"/>
</dbReference>
<gene>
    <name evidence="1" type="ORF">FCE95_06415</name>
</gene>
<dbReference type="RefSeq" id="WP_137266105.1">
    <property type="nucleotide sequence ID" value="NZ_SZUA01000001.1"/>
</dbReference>
<sequence>MRNQNIADRLMLALFLTLLSSCKTVEYAPESRTNQSKILTAFLALAETNFTPAGITLEEAASALGKTIEPSMGDSTGYGFGGELTKDWNYGVGLEKDSIIGPRFELSFTAKTPGAYMPMSDICQMDFDDFASKLEGIGFQHSRHYGQHGALGWDSFTDTRPQSRGLIIDVYTRGETEESPDKAGHLCVQSAVAIEEGK</sequence>
<evidence type="ECO:0000313" key="2">
    <source>
        <dbReference type="Proteomes" id="UP000308707"/>
    </source>
</evidence>
<dbReference type="AlphaFoldDB" id="A0A4U5JVD4"/>
<organism evidence="1 2">
    <name type="scientific">Luteimonas gilva</name>
    <dbReference type="NCBI Taxonomy" id="2572684"/>
    <lineage>
        <taxon>Bacteria</taxon>
        <taxon>Pseudomonadati</taxon>
        <taxon>Pseudomonadota</taxon>
        <taxon>Gammaproteobacteria</taxon>
        <taxon>Lysobacterales</taxon>
        <taxon>Lysobacteraceae</taxon>
        <taxon>Luteimonas</taxon>
    </lineage>
</organism>
<evidence type="ECO:0008006" key="3">
    <source>
        <dbReference type="Google" id="ProtNLM"/>
    </source>
</evidence>
<protein>
    <recommendedName>
        <fullName evidence="3">Lipoprotein</fullName>
    </recommendedName>
</protein>
<dbReference type="PROSITE" id="PS51257">
    <property type="entry name" value="PROKAR_LIPOPROTEIN"/>
    <property type="match status" value="1"/>
</dbReference>
<keyword evidence="2" id="KW-1185">Reference proteome</keyword>
<reference evidence="1 2" key="1">
    <citation type="submission" date="2019-04" db="EMBL/GenBank/DDBJ databases">
        <title>Reference strain of H23.</title>
        <authorList>
            <person name="Luo X."/>
        </authorList>
    </citation>
    <scope>NUCLEOTIDE SEQUENCE [LARGE SCALE GENOMIC DNA]</scope>
    <source>
        <strain evidence="1 2">H23</strain>
    </source>
</reference>
<proteinExistence type="predicted"/>
<evidence type="ECO:0000313" key="1">
    <source>
        <dbReference type="EMBL" id="TKR33900.1"/>
    </source>
</evidence>
<name>A0A4U5JVD4_9GAMM</name>
<dbReference type="EMBL" id="SZUA01000001">
    <property type="protein sequence ID" value="TKR33900.1"/>
    <property type="molecule type" value="Genomic_DNA"/>
</dbReference>
<accession>A0A4U5JVD4</accession>